<name>A0A9X4RJD6_9ACTN</name>
<comment type="caution">
    <text evidence="3">The sequence shown here is derived from an EMBL/GenBank/DDBJ whole genome shotgun (WGS) entry which is preliminary data.</text>
</comment>
<evidence type="ECO:0000313" key="4">
    <source>
        <dbReference type="Proteomes" id="UP001152755"/>
    </source>
</evidence>
<dbReference type="NCBIfam" id="TIGR03816">
    <property type="entry name" value="tadE_like_DECH"/>
    <property type="match status" value="1"/>
</dbReference>
<gene>
    <name evidence="3" type="ORF">NVS88_21200</name>
</gene>
<keyword evidence="4" id="KW-1185">Reference proteome</keyword>
<organism evidence="3 4">
    <name type="scientific">Speluncibacter jeojiensis</name>
    <dbReference type="NCBI Taxonomy" id="2710754"/>
    <lineage>
        <taxon>Bacteria</taxon>
        <taxon>Bacillati</taxon>
        <taxon>Actinomycetota</taxon>
        <taxon>Actinomycetes</taxon>
        <taxon>Mycobacteriales</taxon>
        <taxon>Speluncibacteraceae</taxon>
        <taxon>Speluncibacter</taxon>
    </lineage>
</organism>
<sequence>MSGCHPSGGAGRDVAPDAGVATVFAAFGLLVLLLVGGAGVQIGAAVVARHRVQAAADLAALAGAAAGVAPEGEDPCTAAGSVAQRNHGAMTDCRLDGIDVVVRVEAPVTVLGTAVAQARAGPV</sequence>
<dbReference type="Proteomes" id="UP001152755">
    <property type="component" value="Unassembled WGS sequence"/>
</dbReference>
<accession>A0A9X4RJD6</accession>
<reference evidence="3" key="1">
    <citation type="submission" date="2022-08" db="EMBL/GenBank/DDBJ databases">
        <title>Genome analysis of Corynebacteriales strain.</title>
        <authorList>
            <person name="Lee S.D."/>
        </authorList>
    </citation>
    <scope>NUCLEOTIDE SEQUENCE</scope>
    <source>
        <strain evidence="3">D3-21</strain>
    </source>
</reference>
<dbReference type="EMBL" id="JANRHA010000023">
    <property type="protein sequence ID" value="MDG3017076.1"/>
    <property type="molecule type" value="Genomic_DNA"/>
</dbReference>
<dbReference type="RefSeq" id="WP_277830398.1">
    <property type="nucleotide sequence ID" value="NZ_JAAIVF010000001.1"/>
</dbReference>
<dbReference type="InterPro" id="IPR021202">
    <property type="entry name" value="Rv3654c-like"/>
</dbReference>
<dbReference type="AlphaFoldDB" id="A0A9X4RJD6"/>
<feature type="transmembrane region" description="Helical" evidence="1">
    <location>
        <begin position="20"/>
        <end position="48"/>
    </location>
</feature>
<proteinExistence type="predicted"/>
<protein>
    <submittedName>
        <fullName evidence="3">Flp pilus-assembly TadE/G-like family protein</fullName>
    </submittedName>
</protein>
<evidence type="ECO:0000313" key="3">
    <source>
        <dbReference type="EMBL" id="MDG3017076.1"/>
    </source>
</evidence>
<feature type="domain" description="Putative Flp pilus-assembly TadG-like N-terminal" evidence="2">
    <location>
        <begin position="19"/>
        <end position="66"/>
    </location>
</feature>
<dbReference type="InterPro" id="IPR028087">
    <property type="entry name" value="Tad_N"/>
</dbReference>
<dbReference type="Pfam" id="PF13400">
    <property type="entry name" value="Tad"/>
    <property type="match status" value="1"/>
</dbReference>
<keyword evidence="1" id="KW-0812">Transmembrane</keyword>
<evidence type="ECO:0000259" key="2">
    <source>
        <dbReference type="Pfam" id="PF13400"/>
    </source>
</evidence>
<keyword evidence="1" id="KW-1133">Transmembrane helix</keyword>
<evidence type="ECO:0000256" key="1">
    <source>
        <dbReference type="SAM" id="Phobius"/>
    </source>
</evidence>
<keyword evidence="1" id="KW-0472">Membrane</keyword>